<accession>A0ACC8X9R8</accession>
<keyword evidence="2" id="KW-1185">Reference proteome</keyword>
<name>A0ACC8X9R8_9FIRM</name>
<proteinExistence type="predicted"/>
<gene>
    <name evidence="1" type="ORF">AN396_01435</name>
</gene>
<evidence type="ECO:0000313" key="1">
    <source>
        <dbReference type="EMBL" id="ONI38857.1"/>
    </source>
</evidence>
<dbReference type="Proteomes" id="UP000188605">
    <property type="component" value="Unassembled WGS sequence"/>
</dbReference>
<comment type="caution">
    <text evidence="1">The sequence shown here is derived from an EMBL/GenBank/DDBJ whole genome shotgun (WGS) entry which is preliminary data.</text>
</comment>
<reference evidence="1" key="1">
    <citation type="submission" date="2016-08" db="EMBL/GenBank/DDBJ databases">
        <authorList>
            <person name="Ngugi D.K."/>
            <person name="Miyake S."/>
            <person name="Stingl U."/>
        </authorList>
    </citation>
    <scope>NUCLEOTIDE SEQUENCE</scope>
    <source>
        <strain evidence="1">SCG-B11WGA-EpuloA1</strain>
    </source>
</reference>
<organism evidence="1 2">
    <name type="scientific">Candidatus Epulonipiscium fishelsonii</name>
    <dbReference type="NCBI Taxonomy" id="77094"/>
    <lineage>
        <taxon>Bacteria</taxon>
        <taxon>Bacillati</taxon>
        <taxon>Bacillota</taxon>
        <taxon>Clostridia</taxon>
        <taxon>Lachnospirales</taxon>
        <taxon>Lachnospiraceae</taxon>
        <taxon>Candidatus Epulonipiscium</taxon>
    </lineage>
</organism>
<evidence type="ECO:0000313" key="2">
    <source>
        <dbReference type="Proteomes" id="UP000188605"/>
    </source>
</evidence>
<dbReference type="EMBL" id="LJDB01000077">
    <property type="protein sequence ID" value="ONI38857.1"/>
    <property type="molecule type" value="Genomic_DNA"/>
</dbReference>
<sequence length="238" mass="27093">MNITMNNTVDQYNNFNVIGVDKVKKEEAPKNTIDFNQDSVFLSKAGKAMSQIDKLNKQKENLQERREELLEKSLAGEDVSDEIEKLDEEMLEIEKEISSAKQKEMEKNTKDSSEKTIKAEPKIKEEAMSQKMNSIISSSVGLNQIEITYSAQSRLESNARVLRAEANTYHGEMKSAKLKEAAELETLALSLSKKVSKQVENVEEELVDVKEIPKKVEEPHKDKEHKENKEHITIDIAL</sequence>
<protein>
    <submittedName>
        <fullName evidence="1">Uncharacterized protein</fullName>
    </submittedName>
</protein>